<evidence type="ECO:0000313" key="2">
    <source>
        <dbReference type="EMBL" id="KIM42706.1"/>
    </source>
</evidence>
<organism evidence="2 3">
    <name type="scientific">Hebeloma cylindrosporum</name>
    <dbReference type="NCBI Taxonomy" id="76867"/>
    <lineage>
        <taxon>Eukaryota</taxon>
        <taxon>Fungi</taxon>
        <taxon>Dikarya</taxon>
        <taxon>Basidiomycota</taxon>
        <taxon>Agaricomycotina</taxon>
        <taxon>Agaricomycetes</taxon>
        <taxon>Agaricomycetidae</taxon>
        <taxon>Agaricales</taxon>
        <taxon>Agaricineae</taxon>
        <taxon>Hymenogastraceae</taxon>
        <taxon>Hebeloma</taxon>
    </lineage>
</organism>
<evidence type="ECO:0000313" key="3">
    <source>
        <dbReference type="Proteomes" id="UP000053424"/>
    </source>
</evidence>
<dbReference type="EMBL" id="KN831777">
    <property type="protein sequence ID" value="KIM42706.1"/>
    <property type="molecule type" value="Genomic_DNA"/>
</dbReference>
<reference evidence="3" key="2">
    <citation type="submission" date="2015-01" db="EMBL/GenBank/DDBJ databases">
        <title>Evolutionary Origins and Diversification of the Mycorrhizal Mutualists.</title>
        <authorList>
            <consortium name="DOE Joint Genome Institute"/>
            <consortium name="Mycorrhizal Genomics Consortium"/>
            <person name="Kohler A."/>
            <person name="Kuo A."/>
            <person name="Nagy L.G."/>
            <person name="Floudas D."/>
            <person name="Copeland A."/>
            <person name="Barry K.W."/>
            <person name="Cichocki N."/>
            <person name="Veneault-Fourrey C."/>
            <person name="LaButti K."/>
            <person name="Lindquist E.A."/>
            <person name="Lipzen A."/>
            <person name="Lundell T."/>
            <person name="Morin E."/>
            <person name="Murat C."/>
            <person name="Riley R."/>
            <person name="Ohm R."/>
            <person name="Sun H."/>
            <person name="Tunlid A."/>
            <person name="Henrissat B."/>
            <person name="Grigoriev I.V."/>
            <person name="Hibbett D.S."/>
            <person name="Martin F."/>
        </authorList>
    </citation>
    <scope>NUCLEOTIDE SEQUENCE [LARGE SCALE GENOMIC DNA]</scope>
    <source>
        <strain evidence="3">h7</strain>
    </source>
</reference>
<gene>
    <name evidence="2" type="ORF">M413DRAFT_122060</name>
</gene>
<feature type="region of interest" description="Disordered" evidence="1">
    <location>
        <begin position="1"/>
        <end position="54"/>
    </location>
</feature>
<feature type="compositionally biased region" description="Basic and acidic residues" evidence="1">
    <location>
        <begin position="7"/>
        <end position="18"/>
    </location>
</feature>
<dbReference type="Proteomes" id="UP000053424">
    <property type="component" value="Unassembled WGS sequence"/>
</dbReference>
<protein>
    <submittedName>
        <fullName evidence="2">Uncharacterized protein</fullName>
    </submittedName>
</protein>
<accession>A0A0C3CGI6</accession>
<dbReference type="HOGENOM" id="CLU_2849915_0_0_1"/>
<dbReference type="AlphaFoldDB" id="A0A0C3CGI6"/>
<keyword evidence="3" id="KW-1185">Reference proteome</keyword>
<sequence length="65" mass="7414">MRTIASKYRDVAGGRLPEDDPSETDSMPTVATEPPRQRKRSKSSTDSVQPRNLSEIWMYINTEET</sequence>
<proteinExistence type="predicted"/>
<evidence type="ECO:0000256" key="1">
    <source>
        <dbReference type="SAM" id="MobiDB-lite"/>
    </source>
</evidence>
<name>A0A0C3CGI6_HEBCY</name>
<reference evidence="2 3" key="1">
    <citation type="submission" date="2014-04" db="EMBL/GenBank/DDBJ databases">
        <authorList>
            <consortium name="DOE Joint Genome Institute"/>
            <person name="Kuo A."/>
            <person name="Gay G."/>
            <person name="Dore J."/>
            <person name="Kohler A."/>
            <person name="Nagy L.G."/>
            <person name="Floudas D."/>
            <person name="Copeland A."/>
            <person name="Barry K.W."/>
            <person name="Cichocki N."/>
            <person name="Veneault-Fourrey C."/>
            <person name="LaButti K."/>
            <person name="Lindquist E.A."/>
            <person name="Lipzen A."/>
            <person name="Lundell T."/>
            <person name="Morin E."/>
            <person name="Murat C."/>
            <person name="Sun H."/>
            <person name="Tunlid A."/>
            <person name="Henrissat B."/>
            <person name="Grigoriev I.V."/>
            <person name="Hibbett D.S."/>
            <person name="Martin F."/>
            <person name="Nordberg H.P."/>
            <person name="Cantor M.N."/>
            <person name="Hua S.X."/>
        </authorList>
    </citation>
    <scope>NUCLEOTIDE SEQUENCE [LARGE SCALE GENOMIC DNA]</scope>
    <source>
        <strain evidence="3">h7</strain>
    </source>
</reference>